<sequence length="153" mass="17898">MTASNILHLYNPPLQTSPPWIHLSGPSSYPNLHSRKSYSKNQWQKRSTSEGRLAFFRSEEWTEIFSPTSVQSTTSGKICQLDQGEQDVYPWPQMMNRKICVRMYAVWLQVRGGMDEVWLYRKQGDVVKIVELKTRNTHLKFDFLTLPLLLCVF</sequence>
<proteinExistence type="predicted"/>
<keyword evidence="2" id="KW-1185">Reference proteome</keyword>
<dbReference type="EMBL" id="KZ293525">
    <property type="protein sequence ID" value="PBK58758.1"/>
    <property type="molecule type" value="Genomic_DNA"/>
</dbReference>
<reference evidence="2" key="1">
    <citation type="journal article" date="2017" name="Nat. Ecol. Evol.">
        <title>Genome expansion and lineage-specific genetic innovations in the forest pathogenic fungi Armillaria.</title>
        <authorList>
            <person name="Sipos G."/>
            <person name="Prasanna A.N."/>
            <person name="Walter M.C."/>
            <person name="O'Connor E."/>
            <person name="Balint B."/>
            <person name="Krizsan K."/>
            <person name="Kiss B."/>
            <person name="Hess J."/>
            <person name="Varga T."/>
            <person name="Slot J."/>
            <person name="Riley R."/>
            <person name="Boka B."/>
            <person name="Rigling D."/>
            <person name="Barry K."/>
            <person name="Lee J."/>
            <person name="Mihaltcheva S."/>
            <person name="LaButti K."/>
            <person name="Lipzen A."/>
            <person name="Waldron R."/>
            <person name="Moloney N.M."/>
            <person name="Sperisen C."/>
            <person name="Kredics L."/>
            <person name="Vagvoelgyi C."/>
            <person name="Patrignani A."/>
            <person name="Fitzpatrick D."/>
            <person name="Nagy I."/>
            <person name="Doyle S."/>
            <person name="Anderson J.B."/>
            <person name="Grigoriev I.V."/>
            <person name="Gueldener U."/>
            <person name="Muensterkoetter M."/>
            <person name="Nagy L.G."/>
        </authorList>
    </citation>
    <scope>NUCLEOTIDE SEQUENCE [LARGE SCALE GENOMIC DNA]</scope>
    <source>
        <strain evidence="2">28-4</strain>
    </source>
</reference>
<dbReference type="AlphaFoldDB" id="A0A2H3AYB2"/>
<evidence type="ECO:0000313" key="1">
    <source>
        <dbReference type="EMBL" id="PBK58758.1"/>
    </source>
</evidence>
<gene>
    <name evidence="1" type="ORF">ARMSODRAFT_101581</name>
</gene>
<accession>A0A2H3AYB2</accession>
<name>A0A2H3AYB2_9AGAR</name>
<evidence type="ECO:0000313" key="2">
    <source>
        <dbReference type="Proteomes" id="UP000218334"/>
    </source>
</evidence>
<protein>
    <submittedName>
        <fullName evidence="1">Uncharacterized protein</fullName>
    </submittedName>
</protein>
<organism evidence="1 2">
    <name type="scientific">Armillaria solidipes</name>
    <dbReference type="NCBI Taxonomy" id="1076256"/>
    <lineage>
        <taxon>Eukaryota</taxon>
        <taxon>Fungi</taxon>
        <taxon>Dikarya</taxon>
        <taxon>Basidiomycota</taxon>
        <taxon>Agaricomycotina</taxon>
        <taxon>Agaricomycetes</taxon>
        <taxon>Agaricomycetidae</taxon>
        <taxon>Agaricales</taxon>
        <taxon>Marasmiineae</taxon>
        <taxon>Physalacriaceae</taxon>
        <taxon>Armillaria</taxon>
    </lineage>
</organism>
<dbReference type="Proteomes" id="UP000218334">
    <property type="component" value="Unassembled WGS sequence"/>
</dbReference>